<gene>
    <name evidence="2" type="ORF">Amac_103200</name>
</gene>
<dbReference type="CDD" id="cd00093">
    <property type="entry name" value="HTH_XRE"/>
    <property type="match status" value="1"/>
</dbReference>
<keyword evidence="3" id="KW-1185">Reference proteome</keyword>
<dbReference type="SUPFAM" id="SSF47413">
    <property type="entry name" value="lambda repressor-like DNA-binding domains"/>
    <property type="match status" value="1"/>
</dbReference>
<reference evidence="2 3" key="1">
    <citation type="submission" date="2019-10" db="EMBL/GenBank/DDBJ databases">
        <title>Whole genome shotgun sequence of Acrocarpospora macrocephala NBRC 16266.</title>
        <authorList>
            <person name="Ichikawa N."/>
            <person name="Kimura A."/>
            <person name="Kitahashi Y."/>
            <person name="Komaki H."/>
            <person name="Oguchi A."/>
        </authorList>
    </citation>
    <scope>NUCLEOTIDE SEQUENCE [LARGE SCALE GENOMIC DNA]</scope>
    <source>
        <strain evidence="2 3">NBRC 16266</strain>
    </source>
</reference>
<evidence type="ECO:0000313" key="2">
    <source>
        <dbReference type="EMBL" id="GES16722.1"/>
    </source>
</evidence>
<dbReference type="Proteomes" id="UP000331127">
    <property type="component" value="Unassembled WGS sequence"/>
</dbReference>
<feature type="domain" description="HTH cro/C1-type" evidence="1">
    <location>
        <begin position="17"/>
        <end position="54"/>
    </location>
</feature>
<proteinExistence type="predicted"/>
<protein>
    <submittedName>
        <fullName evidence="2">Transcriptional regulator</fullName>
    </submittedName>
</protein>
<dbReference type="AlphaFoldDB" id="A0A5M3X7S3"/>
<dbReference type="InterPro" id="IPR010982">
    <property type="entry name" value="Lambda_DNA-bd_dom_sf"/>
</dbReference>
<dbReference type="Pfam" id="PF13560">
    <property type="entry name" value="HTH_31"/>
    <property type="match status" value="1"/>
</dbReference>
<sequence length="286" mass="31606">MERTGAIPIGLQLAAELRQLRELAGVSGRDLAQRIGVSQSTVSRIESGRVLPSLPLVTAWRKKVGASAETQDRLASLTEAAHTEANPWRVALRERGHLQDDVQEQETLARTVRVFQPSVVPGLLQTAEYARRVFSLFQVPYADADLAAAVAGRLRRQLALYESDRQFDFLITEAALRWRPGQPRLLLAQLNQIASIGTLENVSIGLIPQDVEALTCTSHGFVIYDDDDGAIVSVDTIHANLAVRAPEDVDLYLERWSLLRRMAVFDDEANRFLARVASDVRAMADG</sequence>
<dbReference type="PROSITE" id="PS50943">
    <property type="entry name" value="HTH_CROC1"/>
    <property type="match status" value="1"/>
</dbReference>
<dbReference type="InterPro" id="IPR001387">
    <property type="entry name" value="Cro/C1-type_HTH"/>
</dbReference>
<evidence type="ECO:0000259" key="1">
    <source>
        <dbReference type="PROSITE" id="PS50943"/>
    </source>
</evidence>
<dbReference type="EMBL" id="BLAE01000112">
    <property type="protein sequence ID" value="GES16722.1"/>
    <property type="molecule type" value="Genomic_DNA"/>
</dbReference>
<dbReference type="Gene3D" id="1.10.260.40">
    <property type="entry name" value="lambda repressor-like DNA-binding domains"/>
    <property type="match status" value="1"/>
</dbReference>
<evidence type="ECO:0000313" key="3">
    <source>
        <dbReference type="Proteomes" id="UP000331127"/>
    </source>
</evidence>
<name>A0A5M3X7S3_9ACTN</name>
<dbReference type="SMART" id="SM00530">
    <property type="entry name" value="HTH_XRE"/>
    <property type="match status" value="1"/>
</dbReference>
<dbReference type="Pfam" id="PF19054">
    <property type="entry name" value="DUF5753"/>
    <property type="match status" value="1"/>
</dbReference>
<dbReference type="InterPro" id="IPR043917">
    <property type="entry name" value="DUF5753"/>
</dbReference>
<accession>A0A5M3X7S3</accession>
<organism evidence="2 3">
    <name type="scientific">Acrocarpospora macrocephala</name>
    <dbReference type="NCBI Taxonomy" id="150177"/>
    <lineage>
        <taxon>Bacteria</taxon>
        <taxon>Bacillati</taxon>
        <taxon>Actinomycetota</taxon>
        <taxon>Actinomycetes</taxon>
        <taxon>Streptosporangiales</taxon>
        <taxon>Streptosporangiaceae</taxon>
        <taxon>Acrocarpospora</taxon>
    </lineage>
</organism>
<comment type="caution">
    <text evidence="2">The sequence shown here is derived from an EMBL/GenBank/DDBJ whole genome shotgun (WGS) entry which is preliminary data.</text>
</comment>
<dbReference type="GO" id="GO:0003677">
    <property type="term" value="F:DNA binding"/>
    <property type="evidence" value="ECO:0007669"/>
    <property type="project" value="InterPro"/>
</dbReference>